<reference evidence="2 3" key="1">
    <citation type="submission" date="2015-10" db="EMBL/GenBank/DDBJ databases">
        <authorList>
            <person name="Ju K.-S."/>
            <person name="Doroghazi J.R."/>
            <person name="Metcalf W.W."/>
        </authorList>
    </citation>
    <scope>NUCLEOTIDE SEQUENCE [LARGE SCALE GENOMIC DNA]</scope>
    <source>
        <strain evidence="2 3">NRRL B-24793</strain>
    </source>
</reference>
<protein>
    <recommendedName>
        <fullName evidence="1">Metallo-beta-lactamase domain-containing protein</fullName>
    </recommendedName>
</protein>
<sequence>MPAAPAAQGWSVAGAGARPAAGYGGRHGDGTGDGVVALTWHGHSTVWLEDSGTRLLTDPLLRDRLAHLRRRRGPLPRLPGAPDAVLVSHLHADHLDFPSLRRLPTRTPLVVPAGAARLVRRVLGPAAGTCTELSPGEQITIGRVTVRAVPAHHHPGRGPWSRQQAPAIGYLIDGQARTWFAGDTGLFDEMADLGPVDLALIPVGGWGPTLGPGHLDPPAAAEAVRRAGAACAVPIHYGTFWPIGCDRIRPDRFLHPGDDFARHATAVAPATRTVVLHPGQSVTVRQS</sequence>
<dbReference type="GO" id="GO:0005737">
    <property type="term" value="C:cytoplasm"/>
    <property type="evidence" value="ECO:0007669"/>
    <property type="project" value="TreeGrafter"/>
</dbReference>
<evidence type="ECO:0000313" key="3">
    <source>
        <dbReference type="Proteomes" id="UP000053246"/>
    </source>
</evidence>
<dbReference type="SUPFAM" id="SSF56281">
    <property type="entry name" value="Metallo-hydrolase/oxidoreductase"/>
    <property type="match status" value="1"/>
</dbReference>
<dbReference type="RefSeq" id="WP_013733539.1">
    <property type="nucleotide sequence ID" value="NZ_LMWI01000002.1"/>
</dbReference>
<feature type="domain" description="Metallo-beta-lactamase" evidence="1">
    <location>
        <begin position="42"/>
        <end position="214"/>
    </location>
</feature>
<dbReference type="Gene3D" id="3.60.15.10">
    <property type="entry name" value="Ribonuclease Z/Hydroxyacylglutathione hydrolase-like"/>
    <property type="match status" value="1"/>
</dbReference>
<evidence type="ECO:0000313" key="2">
    <source>
        <dbReference type="EMBL" id="KUJ44344.1"/>
    </source>
</evidence>
<dbReference type="SMART" id="SM00849">
    <property type="entry name" value="Lactamase_B"/>
    <property type="match status" value="1"/>
</dbReference>
<accession>A0A9X0I088</accession>
<dbReference type="PANTHER" id="PTHR15032:SF36">
    <property type="entry name" value="METALLO-BETA-LACTAMASE DOMAIN-CONTAINING PROTEIN"/>
    <property type="match status" value="1"/>
</dbReference>
<dbReference type="InterPro" id="IPR001279">
    <property type="entry name" value="Metallo-B-lactamas"/>
</dbReference>
<proteinExistence type="predicted"/>
<gene>
    <name evidence="2" type="ORF">ADL17_14140</name>
</gene>
<dbReference type="AlphaFoldDB" id="A0A9X0I088"/>
<dbReference type="Pfam" id="PF12706">
    <property type="entry name" value="Lactamase_B_2"/>
    <property type="match status" value="1"/>
</dbReference>
<evidence type="ECO:0000259" key="1">
    <source>
        <dbReference type="SMART" id="SM00849"/>
    </source>
</evidence>
<dbReference type="PANTHER" id="PTHR15032">
    <property type="entry name" value="N-ACYL-PHOSPHATIDYLETHANOLAMINE-HYDROLYZING PHOSPHOLIPASE D"/>
    <property type="match status" value="1"/>
</dbReference>
<dbReference type="OMA" id="HEFHTPG"/>
<dbReference type="InterPro" id="IPR036866">
    <property type="entry name" value="RibonucZ/Hydroxyglut_hydro"/>
</dbReference>
<comment type="caution">
    <text evidence="2">The sequence shown here is derived from an EMBL/GenBank/DDBJ whole genome shotgun (WGS) entry which is preliminary data.</text>
</comment>
<keyword evidence="3" id="KW-1185">Reference proteome</keyword>
<dbReference type="EMBL" id="LMWI01000002">
    <property type="protein sequence ID" value="KUJ44344.1"/>
    <property type="molecule type" value="Genomic_DNA"/>
</dbReference>
<dbReference type="Proteomes" id="UP000053246">
    <property type="component" value="Unassembled WGS sequence"/>
</dbReference>
<name>A0A9X0I088_9ACTN</name>
<organism evidence="2 3">
    <name type="scientific">Micromonospora maris</name>
    <dbReference type="NCBI Taxonomy" id="1003110"/>
    <lineage>
        <taxon>Bacteria</taxon>
        <taxon>Bacillati</taxon>
        <taxon>Actinomycetota</taxon>
        <taxon>Actinomycetes</taxon>
        <taxon>Micromonosporales</taxon>
        <taxon>Micromonosporaceae</taxon>
        <taxon>Micromonospora</taxon>
    </lineage>
</organism>